<dbReference type="InterPro" id="IPR020210">
    <property type="entry name" value="Uncharacterised_YpbF_TM"/>
</dbReference>
<gene>
    <name evidence="2" type="ORF">OE104_04205</name>
</gene>
<evidence type="ECO:0000256" key="1">
    <source>
        <dbReference type="SAM" id="Phobius"/>
    </source>
</evidence>
<dbReference type="Pfam" id="PF10864">
    <property type="entry name" value="DUF2663"/>
    <property type="match status" value="1"/>
</dbReference>
<accession>A0A9E8RWX0</accession>
<dbReference type="AlphaFoldDB" id="A0A9E8RWX0"/>
<name>A0A9E8RWX0_9BACI</name>
<feature type="transmembrane region" description="Helical" evidence="1">
    <location>
        <begin position="81"/>
        <end position="97"/>
    </location>
</feature>
<keyword evidence="1" id="KW-0472">Membrane</keyword>
<feature type="transmembrane region" description="Helical" evidence="1">
    <location>
        <begin position="36"/>
        <end position="61"/>
    </location>
</feature>
<organism evidence="2 3">
    <name type="scientific">Fervidibacillus albus</name>
    <dbReference type="NCBI Taxonomy" id="2980026"/>
    <lineage>
        <taxon>Bacteria</taxon>
        <taxon>Bacillati</taxon>
        <taxon>Bacillota</taxon>
        <taxon>Bacilli</taxon>
        <taxon>Bacillales</taxon>
        <taxon>Bacillaceae</taxon>
        <taxon>Fervidibacillus</taxon>
    </lineage>
</organism>
<proteinExistence type="predicted"/>
<reference evidence="2" key="1">
    <citation type="submission" date="2022-09" db="EMBL/GenBank/DDBJ databases">
        <title>Complete Genomes of Fervidibacillus albus and Fervidibacillus halotolerans isolated from tidal flat sediments.</title>
        <authorList>
            <person name="Kwon K.K."/>
            <person name="Yang S.-H."/>
            <person name="Park M.J."/>
            <person name="Oh H.-M."/>
        </authorList>
    </citation>
    <scope>NUCLEOTIDE SEQUENCE</scope>
    <source>
        <strain evidence="2">MEBiC13591</strain>
    </source>
</reference>
<dbReference type="KEGG" id="faf:OE104_04205"/>
<dbReference type="Proteomes" id="UP001164718">
    <property type="component" value="Chromosome"/>
</dbReference>
<protein>
    <submittedName>
        <fullName evidence="2">YpbF family protein</fullName>
    </submittedName>
</protein>
<sequence length="152" mass="18323">MDETIKNLGDWTDEATKQMLQSLVNKKRKFDRFRQFHLAFMWISISIIFLYIIFIYVKIIFPNSHSFSAMFSSFVNWPGNAYLLLFSIGLYAYMNLLKEKVDKLESEYHALRCEIIDKSTDLWGTDEGWEKRYIVFRIMKETYDINLYYESK</sequence>
<dbReference type="RefSeq" id="WP_275418324.1">
    <property type="nucleotide sequence ID" value="NZ_CP106878.1"/>
</dbReference>
<keyword evidence="3" id="KW-1185">Reference proteome</keyword>
<dbReference type="EMBL" id="CP106878">
    <property type="protein sequence ID" value="WAA10533.1"/>
    <property type="molecule type" value="Genomic_DNA"/>
</dbReference>
<keyword evidence="1" id="KW-0812">Transmembrane</keyword>
<evidence type="ECO:0000313" key="3">
    <source>
        <dbReference type="Proteomes" id="UP001164718"/>
    </source>
</evidence>
<keyword evidence="1" id="KW-1133">Transmembrane helix</keyword>
<evidence type="ECO:0000313" key="2">
    <source>
        <dbReference type="EMBL" id="WAA10533.1"/>
    </source>
</evidence>